<dbReference type="Pfam" id="PF13793">
    <property type="entry name" value="Pribosyltran_N"/>
    <property type="match status" value="1"/>
</dbReference>
<dbReference type="GO" id="GO:0005737">
    <property type="term" value="C:cytoplasm"/>
    <property type="evidence" value="ECO:0007669"/>
    <property type="project" value="TreeGrafter"/>
</dbReference>
<evidence type="ECO:0000256" key="5">
    <source>
        <dbReference type="ARBA" id="ARBA00022741"/>
    </source>
</evidence>
<dbReference type="GO" id="GO:0006015">
    <property type="term" value="P:5-phosphoribose 1-diphosphate biosynthetic process"/>
    <property type="evidence" value="ECO:0007669"/>
    <property type="project" value="TreeGrafter"/>
</dbReference>
<dbReference type="Proteomes" id="UP000545493">
    <property type="component" value="Unassembled WGS sequence"/>
</dbReference>
<accession>A0A7X5UPU8</accession>
<keyword evidence="8" id="KW-0460">Magnesium</keyword>
<dbReference type="FunFam" id="3.40.50.2020:FF:000007">
    <property type="entry name" value="Ribose-phosphate pyrophosphokinase"/>
    <property type="match status" value="1"/>
</dbReference>
<feature type="domain" description="Phosphoribosyltransferase" evidence="11">
    <location>
        <begin position="177"/>
        <end position="253"/>
    </location>
</feature>
<dbReference type="NCBIfam" id="TIGR01251">
    <property type="entry name" value="ribP_PPkin"/>
    <property type="match status" value="1"/>
</dbReference>
<keyword evidence="3" id="KW-0479">Metal-binding</keyword>
<evidence type="ECO:0000259" key="11">
    <source>
        <dbReference type="Pfam" id="PF00156"/>
    </source>
</evidence>
<protein>
    <recommendedName>
        <fullName evidence="1">ribose-phosphate diphosphokinase</fullName>
        <ecNumber evidence="1">2.7.6.1</ecNumber>
    </recommendedName>
</protein>
<keyword evidence="4 10" id="KW-0545">Nucleotide biosynthesis</keyword>
<proteinExistence type="inferred from homology"/>
<comment type="caution">
    <text evidence="13">The sequence shown here is derived from an EMBL/GenBank/DDBJ whole genome shotgun (WGS) entry which is preliminary data.</text>
</comment>
<dbReference type="GO" id="GO:0002189">
    <property type="term" value="C:ribose phosphate diphosphokinase complex"/>
    <property type="evidence" value="ECO:0007669"/>
    <property type="project" value="TreeGrafter"/>
</dbReference>
<evidence type="ECO:0000256" key="1">
    <source>
        <dbReference type="ARBA" id="ARBA00013247"/>
    </source>
</evidence>
<dbReference type="RefSeq" id="WP_243852239.1">
    <property type="nucleotide sequence ID" value="NZ_JAAOYM010000001.1"/>
</dbReference>
<dbReference type="InterPro" id="IPR029057">
    <property type="entry name" value="PRTase-like"/>
</dbReference>
<dbReference type="GO" id="GO:0005524">
    <property type="term" value="F:ATP binding"/>
    <property type="evidence" value="ECO:0007669"/>
    <property type="project" value="UniProtKB-KW"/>
</dbReference>
<evidence type="ECO:0000256" key="2">
    <source>
        <dbReference type="ARBA" id="ARBA00022679"/>
    </source>
</evidence>
<dbReference type="SMART" id="SM01400">
    <property type="entry name" value="Pribosyltran_N"/>
    <property type="match status" value="1"/>
</dbReference>
<keyword evidence="6 13" id="KW-0418">Kinase</keyword>
<dbReference type="Gene3D" id="3.40.50.2020">
    <property type="match status" value="2"/>
</dbReference>
<dbReference type="InterPro" id="IPR005946">
    <property type="entry name" value="Rib-P_diPkinase"/>
</dbReference>
<evidence type="ECO:0000313" key="14">
    <source>
        <dbReference type="Proteomes" id="UP000545493"/>
    </source>
</evidence>
<reference evidence="13 14" key="1">
    <citation type="submission" date="2020-03" db="EMBL/GenBank/DDBJ databases">
        <title>Sequencing the genomes of 1000 actinobacteria strains.</title>
        <authorList>
            <person name="Klenk H.-P."/>
        </authorList>
    </citation>
    <scope>NUCLEOTIDE SEQUENCE [LARGE SCALE GENOMIC DNA]</scope>
    <source>
        <strain evidence="13 14">DSM 45685</strain>
    </source>
</reference>
<dbReference type="AlphaFoldDB" id="A0A7X5UPU8"/>
<comment type="similarity">
    <text evidence="10">Belongs to the ribose-phosphate pyrophosphokinase family.</text>
</comment>
<dbReference type="GO" id="GO:0004749">
    <property type="term" value="F:ribose phosphate diphosphokinase activity"/>
    <property type="evidence" value="ECO:0007669"/>
    <property type="project" value="UniProtKB-EC"/>
</dbReference>
<dbReference type="PANTHER" id="PTHR10210:SF32">
    <property type="entry name" value="RIBOSE-PHOSPHATE PYROPHOSPHOKINASE 2"/>
    <property type="match status" value="1"/>
</dbReference>
<dbReference type="GO" id="GO:0006164">
    <property type="term" value="P:purine nucleotide biosynthetic process"/>
    <property type="evidence" value="ECO:0007669"/>
    <property type="project" value="TreeGrafter"/>
</dbReference>
<keyword evidence="2 13" id="KW-0808">Transferase</keyword>
<dbReference type="GO" id="GO:0016301">
    <property type="term" value="F:kinase activity"/>
    <property type="evidence" value="ECO:0007669"/>
    <property type="project" value="UniProtKB-KW"/>
</dbReference>
<evidence type="ECO:0000256" key="6">
    <source>
        <dbReference type="ARBA" id="ARBA00022777"/>
    </source>
</evidence>
<dbReference type="EMBL" id="JAAOYM010000001">
    <property type="protein sequence ID" value="NIJ12019.1"/>
    <property type="molecule type" value="Genomic_DNA"/>
</dbReference>
<evidence type="ECO:0000256" key="7">
    <source>
        <dbReference type="ARBA" id="ARBA00022840"/>
    </source>
</evidence>
<evidence type="ECO:0000256" key="8">
    <source>
        <dbReference type="ARBA" id="ARBA00022842"/>
    </source>
</evidence>
<evidence type="ECO:0000313" key="13">
    <source>
        <dbReference type="EMBL" id="NIJ12019.1"/>
    </source>
</evidence>
<dbReference type="Pfam" id="PF00156">
    <property type="entry name" value="Pribosyltran"/>
    <property type="match status" value="1"/>
</dbReference>
<evidence type="ECO:0000256" key="9">
    <source>
        <dbReference type="ARBA" id="ARBA00049535"/>
    </source>
</evidence>
<sequence>MGIGNVGTENMGTENPAPRIVSGSANPALAAGVCALLGVEQVEAELERFPDGELRPAVGDVRDRDVYVLGTTGGGHVHDQLMELLLLLDACRRCGAARLTAVVPYFAYARQDRRTGPGQGIGAKVVADLLVGAGAQRLVVVDPHTEALAAMVPLVVETVSAVDILAAALRPVPPDAVLVAPDLGAAKLAERYAAHLDLPVAVVRKTRLSGTAVRAERLAGDVSGRHPIVVDDMISTGGTVEAAAALCADAGSTRELTVVASHGLFSGSAPAVFGELPVKRLLVTDSVTPPEGIPVRVCSLAPLLADTIARLSGMRSVR</sequence>
<evidence type="ECO:0000256" key="3">
    <source>
        <dbReference type="ARBA" id="ARBA00022723"/>
    </source>
</evidence>
<dbReference type="CDD" id="cd06223">
    <property type="entry name" value="PRTases_typeI"/>
    <property type="match status" value="1"/>
</dbReference>
<dbReference type="InterPro" id="IPR000836">
    <property type="entry name" value="PRTase_dom"/>
</dbReference>
<dbReference type="PANTHER" id="PTHR10210">
    <property type="entry name" value="RIBOSE-PHOSPHATE DIPHOSPHOKINASE FAMILY MEMBER"/>
    <property type="match status" value="1"/>
</dbReference>
<dbReference type="EC" id="2.7.6.1" evidence="1"/>
<organism evidence="13 14">
    <name type="scientific">Saccharomonospora amisosensis</name>
    <dbReference type="NCBI Taxonomy" id="1128677"/>
    <lineage>
        <taxon>Bacteria</taxon>
        <taxon>Bacillati</taxon>
        <taxon>Actinomycetota</taxon>
        <taxon>Actinomycetes</taxon>
        <taxon>Pseudonocardiales</taxon>
        <taxon>Pseudonocardiaceae</taxon>
        <taxon>Saccharomonospora</taxon>
    </lineage>
</organism>
<feature type="domain" description="Ribose-phosphate pyrophosphokinase N-terminal" evidence="12">
    <location>
        <begin position="19"/>
        <end position="134"/>
    </location>
</feature>
<keyword evidence="14" id="KW-1185">Reference proteome</keyword>
<gene>
    <name evidence="13" type="ORF">FHU38_002363</name>
</gene>
<evidence type="ECO:0000259" key="12">
    <source>
        <dbReference type="Pfam" id="PF13793"/>
    </source>
</evidence>
<evidence type="ECO:0000256" key="4">
    <source>
        <dbReference type="ARBA" id="ARBA00022727"/>
    </source>
</evidence>
<name>A0A7X5UPU8_9PSEU</name>
<dbReference type="GO" id="GO:0000287">
    <property type="term" value="F:magnesium ion binding"/>
    <property type="evidence" value="ECO:0007669"/>
    <property type="project" value="InterPro"/>
</dbReference>
<evidence type="ECO:0000256" key="10">
    <source>
        <dbReference type="RuleBase" id="RU004324"/>
    </source>
</evidence>
<keyword evidence="5" id="KW-0547">Nucleotide-binding</keyword>
<keyword evidence="7" id="KW-0067">ATP-binding</keyword>
<dbReference type="InterPro" id="IPR029099">
    <property type="entry name" value="Pribosyltran_N"/>
</dbReference>
<comment type="catalytic activity">
    <reaction evidence="9">
        <text>D-ribose 5-phosphate + ATP = 5-phospho-alpha-D-ribose 1-diphosphate + AMP + H(+)</text>
        <dbReference type="Rhea" id="RHEA:15609"/>
        <dbReference type="ChEBI" id="CHEBI:15378"/>
        <dbReference type="ChEBI" id="CHEBI:30616"/>
        <dbReference type="ChEBI" id="CHEBI:58017"/>
        <dbReference type="ChEBI" id="CHEBI:78346"/>
        <dbReference type="ChEBI" id="CHEBI:456215"/>
        <dbReference type="EC" id="2.7.6.1"/>
    </reaction>
</comment>
<dbReference type="SUPFAM" id="SSF53271">
    <property type="entry name" value="PRTase-like"/>
    <property type="match status" value="1"/>
</dbReference>